<accession>A0A2U1ZYI5</accession>
<sequence>MSGFPRARTVTEGYRSRPTDDPVVWAAVCLAVAAVPLLVLAWTLAYGPALGSTMGQLCASSEIPPGFAPESPRHTETTLWPLGTSCEFGKDTPSSVVVPEESWAATIPGVAGSAFLVAAAGAGVMAARRRAR</sequence>
<keyword evidence="3" id="KW-1185">Reference proteome</keyword>
<name>A0A2U1ZYI5_9MICO</name>
<keyword evidence="1" id="KW-1133">Transmembrane helix</keyword>
<keyword evidence="1" id="KW-0812">Transmembrane</keyword>
<proteinExistence type="predicted"/>
<dbReference type="Proteomes" id="UP000245166">
    <property type="component" value="Unassembled WGS sequence"/>
</dbReference>
<gene>
    <name evidence="2" type="ORF">C8046_16790</name>
</gene>
<organism evidence="2 3">
    <name type="scientific">Serinibacter arcticus</name>
    <dbReference type="NCBI Taxonomy" id="1655435"/>
    <lineage>
        <taxon>Bacteria</taxon>
        <taxon>Bacillati</taxon>
        <taxon>Actinomycetota</taxon>
        <taxon>Actinomycetes</taxon>
        <taxon>Micrococcales</taxon>
        <taxon>Beutenbergiaceae</taxon>
        <taxon>Serinibacter</taxon>
    </lineage>
</organism>
<dbReference type="EMBL" id="PYHR01000002">
    <property type="protein sequence ID" value="PWD52055.1"/>
    <property type="molecule type" value="Genomic_DNA"/>
</dbReference>
<protein>
    <submittedName>
        <fullName evidence="2">Uncharacterized protein</fullName>
    </submittedName>
</protein>
<evidence type="ECO:0000313" key="3">
    <source>
        <dbReference type="Proteomes" id="UP000245166"/>
    </source>
</evidence>
<reference evidence="2 3" key="1">
    <citation type="submission" date="2018-03" db="EMBL/GenBank/DDBJ databases">
        <title>Genome assembly of novel Miniimonas species PCH200.</title>
        <authorList>
            <person name="Thakur V."/>
            <person name="Kumar V."/>
            <person name="Singh D."/>
        </authorList>
    </citation>
    <scope>NUCLEOTIDE SEQUENCE [LARGE SCALE GENOMIC DNA]</scope>
    <source>
        <strain evidence="2 3">PCH200</strain>
    </source>
</reference>
<evidence type="ECO:0000256" key="1">
    <source>
        <dbReference type="SAM" id="Phobius"/>
    </source>
</evidence>
<dbReference type="RefSeq" id="WP_109230438.1">
    <property type="nucleotide sequence ID" value="NZ_PYHR01000002.1"/>
</dbReference>
<feature type="transmembrane region" description="Helical" evidence="1">
    <location>
        <begin position="23"/>
        <end position="45"/>
    </location>
</feature>
<feature type="transmembrane region" description="Helical" evidence="1">
    <location>
        <begin position="103"/>
        <end position="127"/>
    </location>
</feature>
<keyword evidence="1" id="KW-0472">Membrane</keyword>
<comment type="caution">
    <text evidence="2">The sequence shown here is derived from an EMBL/GenBank/DDBJ whole genome shotgun (WGS) entry which is preliminary data.</text>
</comment>
<dbReference type="AlphaFoldDB" id="A0A2U1ZYI5"/>
<evidence type="ECO:0000313" key="2">
    <source>
        <dbReference type="EMBL" id="PWD52055.1"/>
    </source>
</evidence>